<evidence type="ECO:0000256" key="12">
    <source>
        <dbReference type="RuleBase" id="RU363047"/>
    </source>
</evidence>
<keyword evidence="3 12" id="KW-0716">Sensory transduction</keyword>
<evidence type="ECO:0000256" key="2">
    <source>
        <dbReference type="ARBA" id="ARBA00022475"/>
    </source>
</evidence>
<name>A0A8C8ZPZ2_PROSS</name>
<keyword evidence="15" id="KW-1185">Reference proteome</keyword>
<dbReference type="FunFam" id="1.20.1070.10:FF:000004">
    <property type="entry name" value="Olfactory receptor"/>
    <property type="match status" value="1"/>
</dbReference>
<dbReference type="PROSITE" id="PS50262">
    <property type="entry name" value="G_PROTEIN_RECEP_F1_2"/>
    <property type="match status" value="1"/>
</dbReference>
<dbReference type="GeneTree" id="ENSGT01150000286945"/>
<dbReference type="Ensembl" id="ENSPSMT00000024923.1">
    <property type="protein sequence ID" value="ENSPSMP00000021499.1"/>
    <property type="gene ID" value="ENSPSMG00000015191.1"/>
</dbReference>
<dbReference type="Proteomes" id="UP000694414">
    <property type="component" value="Unplaced"/>
</dbReference>
<dbReference type="InterPro" id="IPR017452">
    <property type="entry name" value="GPCR_Rhodpsn_7TM"/>
</dbReference>
<evidence type="ECO:0000259" key="13">
    <source>
        <dbReference type="PROSITE" id="PS50262"/>
    </source>
</evidence>
<evidence type="ECO:0000256" key="8">
    <source>
        <dbReference type="ARBA" id="ARBA00023136"/>
    </source>
</evidence>
<evidence type="ECO:0000256" key="4">
    <source>
        <dbReference type="ARBA" id="ARBA00022692"/>
    </source>
</evidence>
<dbReference type="AlphaFoldDB" id="A0A8C8ZPZ2"/>
<comment type="similarity">
    <text evidence="11">Belongs to the G-protein coupled receptor 1 family.</text>
</comment>
<feature type="domain" description="G-protein coupled receptors family 1 profile" evidence="13">
    <location>
        <begin position="41"/>
        <end position="290"/>
    </location>
</feature>
<reference evidence="14" key="2">
    <citation type="submission" date="2025-09" db="UniProtKB">
        <authorList>
            <consortium name="Ensembl"/>
        </authorList>
    </citation>
    <scope>IDENTIFICATION</scope>
</reference>
<dbReference type="SUPFAM" id="SSF81321">
    <property type="entry name" value="Family A G protein-coupled receptor-like"/>
    <property type="match status" value="1"/>
</dbReference>
<keyword evidence="5 12" id="KW-0552">Olfaction</keyword>
<evidence type="ECO:0000256" key="1">
    <source>
        <dbReference type="ARBA" id="ARBA00004651"/>
    </source>
</evidence>
<organism evidence="14 15">
    <name type="scientific">Prolemur simus</name>
    <name type="common">Greater bamboo lemur</name>
    <name type="synonym">Hapalemur simus</name>
    <dbReference type="NCBI Taxonomy" id="1328070"/>
    <lineage>
        <taxon>Eukaryota</taxon>
        <taxon>Metazoa</taxon>
        <taxon>Chordata</taxon>
        <taxon>Craniata</taxon>
        <taxon>Vertebrata</taxon>
        <taxon>Euteleostomi</taxon>
        <taxon>Mammalia</taxon>
        <taxon>Eutheria</taxon>
        <taxon>Euarchontoglires</taxon>
        <taxon>Primates</taxon>
        <taxon>Strepsirrhini</taxon>
        <taxon>Lemuriformes</taxon>
        <taxon>Lemuridae</taxon>
        <taxon>Prolemur</taxon>
    </lineage>
</organism>
<keyword evidence="4 11" id="KW-0812">Transmembrane</keyword>
<keyword evidence="9 11" id="KW-0675">Receptor</keyword>
<evidence type="ECO:0000256" key="11">
    <source>
        <dbReference type="RuleBase" id="RU000688"/>
    </source>
</evidence>
<evidence type="ECO:0000256" key="5">
    <source>
        <dbReference type="ARBA" id="ARBA00022725"/>
    </source>
</evidence>
<dbReference type="PRINTS" id="PR00245">
    <property type="entry name" value="OLFACTORYR"/>
</dbReference>
<proteinExistence type="inferred from homology"/>
<evidence type="ECO:0000256" key="3">
    <source>
        <dbReference type="ARBA" id="ARBA00022606"/>
    </source>
</evidence>
<feature type="transmembrane region" description="Helical" evidence="12">
    <location>
        <begin position="200"/>
        <end position="221"/>
    </location>
</feature>
<feature type="transmembrane region" description="Helical" evidence="12">
    <location>
        <begin position="141"/>
        <end position="168"/>
    </location>
</feature>
<dbReference type="Gene3D" id="1.20.1070.10">
    <property type="entry name" value="Rhodopsin 7-helix transmembrane proteins"/>
    <property type="match status" value="1"/>
</dbReference>
<dbReference type="PANTHER" id="PTHR48018">
    <property type="entry name" value="OLFACTORY RECEPTOR"/>
    <property type="match status" value="1"/>
</dbReference>
<keyword evidence="2 12" id="KW-1003">Cell membrane</keyword>
<sequence length="317" mass="34994">METGNGTMVTEFIILGLTEDPTLCSVFFVVFLGIYIVTILGNISIIMLIRTSPQLHTPMYLFLSHLAFVDIGYSTSVTPIMIVSFLRERTAIPVAGCIAQLGSDVVFGTTECFLLAAMAYDRYVAICSPLLYSTHMSPRVCIILLIASYVGGCVNSSSFTGCLLSLTFCGPNKINHFFCDLPPLVKLSCTHIYVAEISPAVSAGSIIVITLFIIIVSYLYILHSILKMCSTEGRHKAFSTCTSHLTAVTLFYGTVTFVYVIPKSSHSAHHIKVMSVFYTVIIPMLNPLIYSLRNKEVKEAMRKLIVRIHSSFERNPV</sequence>
<dbReference type="CDD" id="cd15416">
    <property type="entry name" value="7tmA_OR5P-like"/>
    <property type="match status" value="1"/>
</dbReference>
<dbReference type="Pfam" id="PF13853">
    <property type="entry name" value="7tm_4"/>
    <property type="match status" value="1"/>
</dbReference>
<feature type="transmembrane region" description="Helical" evidence="12">
    <location>
        <begin position="61"/>
        <end position="86"/>
    </location>
</feature>
<keyword evidence="8 12" id="KW-0472">Membrane</keyword>
<dbReference type="PROSITE" id="PS00237">
    <property type="entry name" value="G_PROTEIN_RECEP_F1_1"/>
    <property type="match status" value="1"/>
</dbReference>
<feature type="transmembrane region" description="Helical" evidence="12">
    <location>
        <begin position="242"/>
        <end position="261"/>
    </location>
</feature>
<dbReference type="PRINTS" id="PR00237">
    <property type="entry name" value="GPCRRHODOPSN"/>
</dbReference>
<evidence type="ECO:0000313" key="14">
    <source>
        <dbReference type="Ensembl" id="ENSPSMP00000021499.1"/>
    </source>
</evidence>
<feature type="transmembrane region" description="Helical" evidence="12">
    <location>
        <begin position="26"/>
        <end position="49"/>
    </location>
</feature>
<keyword evidence="10 11" id="KW-0807">Transducer</keyword>
<evidence type="ECO:0000256" key="10">
    <source>
        <dbReference type="ARBA" id="ARBA00023224"/>
    </source>
</evidence>
<dbReference type="InterPro" id="IPR000276">
    <property type="entry name" value="GPCR_Rhodpsn"/>
</dbReference>
<dbReference type="GO" id="GO:0005886">
    <property type="term" value="C:plasma membrane"/>
    <property type="evidence" value="ECO:0007669"/>
    <property type="project" value="UniProtKB-SubCell"/>
</dbReference>
<evidence type="ECO:0000256" key="6">
    <source>
        <dbReference type="ARBA" id="ARBA00022989"/>
    </source>
</evidence>
<keyword evidence="7 11" id="KW-0297">G-protein coupled receptor</keyword>
<keyword evidence="6 12" id="KW-1133">Transmembrane helix</keyword>
<feature type="transmembrane region" description="Helical" evidence="12">
    <location>
        <begin position="273"/>
        <end position="292"/>
    </location>
</feature>
<dbReference type="InterPro" id="IPR000725">
    <property type="entry name" value="Olfact_rcpt"/>
</dbReference>
<feature type="transmembrane region" description="Helical" evidence="12">
    <location>
        <begin position="98"/>
        <end position="120"/>
    </location>
</feature>
<evidence type="ECO:0000256" key="7">
    <source>
        <dbReference type="ARBA" id="ARBA00023040"/>
    </source>
</evidence>
<evidence type="ECO:0000313" key="15">
    <source>
        <dbReference type="Proteomes" id="UP000694414"/>
    </source>
</evidence>
<comment type="subcellular location">
    <subcellularLocation>
        <location evidence="1 12">Cell membrane</location>
        <topology evidence="1 12">Multi-pass membrane protein</topology>
    </subcellularLocation>
</comment>
<dbReference type="GO" id="GO:0004930">
    <property type="term" value="F:G protein-coupled receptor activity"/>
    <property type="evidence" value="ECO:0007669"/>
    <property type="project" value="UniProtKB-KW"/>
</dbReference>
<evidence type="ECO:0000256" key="9">
    <source>
        <dbReference type="ARBA" id="ARBA00023170"/>
    </source>
</evidence>
<dbReference type="GO" id="GO:0004984">
    <property type="term" value="F:olfactory receptor activity"/>
    <property type="evidence" value="ECO:0007669"/>
    <property type="project" value="InterPro"/>
</dbReference>
<reference evidence="14" key="1">
    <citation type="submission" date="2025-08" db="UniProtKB">
        <authorList>
            <consortium name="Ensembl"/>
        </authorList>
    </citation>
    <scope>IDENTIFICATION</scope>
</reference>
<accession>A0A8C8ZPZ2</accession>
<protein>
    <recommendedName>
        <fullName evidence="12">Olfactory receptor</fullName>
    </recommendedName>
</protein>